<dbReference type="CDD" id="cd00229">
    <property type="entry name" value="SGNH_hydrolase"/>
    <property type="match status" value="1"/>
</dbReference>
<feature type="domain" description="SGNH hydrolase-type esterase" evidence="1">
    <location>
        <begin position="33"/>
        <end position="223"/>
    </location>
</feature>
<dbReference type="AlphaFoldDB" id="A0A2K4ZA57"/>
<dbReference type="InterPro" id="IPR013830">
    <property type="entry name" value="SGNH_hydro"/>
</dbReference>
<dbReference type="Proteomes" id="UP000236311">
    <property type="component" value="Unassembled WGS sequence"/>
</dbReference>
<dbReference type="RefSeq" id="WP_103237472.1">
    <property type="nucleotide sequence ID" value="NZ_JANJZD010000008.1"/>
</dbReference>
<name>A0A2K4ZA57_9FIRM</name>
<sequence>MKLDQFTLKPGEMPLDEIKPTCGFAGIFRQIGVIGDSLSSGEFEAHNQDGDITYHDMYEYSWPAVLERLTGTTYNNYSRGGMTAREFVESWADENNFWKWNQAYIIALGNNDVFVCGQAPGTAADIHPDRPELNPDTFFGDLGRILSRLKGIEKDARLFLVSMQRRGEELGDPIILAIAEEMKKVCGLFSFTYLIDMSHDGPTYDEEMRKTFGLGFHPNAVGYYSYALMVGNYMDYIIRANPRDFFEVPFIGMGLKNRDVAYEVPAAD</sequence>
<organism evidence="2 3">
    <name type="scientific">Acetatifactor muris</name>
    <dbReference type="NCBI Taxonomy" id="879566"/>
    <lineage>
        <taxon>Bacteria</taxon>
        <taxon>Bacillati</taxon>
        <taxon>Bacillota</taxon>
        <taxon>Clostridia</taxon>
        <taxon>Lachnospirales</taxon>
        <taxon>Lachnospiraceae</taxon>
        <taxon>Acetatifactor</taxon>
    </lineage>
</organism>
<accession>A0A2K4ZA57</accession>
<reference evidence="2 3" key="1">
    <citation type="submission" date="2018-01" db="EMBL/GenBank/DDBJ databases">
        <authorList>
            <person name="Gaut B.S."/>
            <person name="Morton B.R."/>
            <person name="Clegg M.T."/>
            <person name="Duvall M.R."/>
        </authorList>
    </citation>
    <scope>NUCLEOTIDE SEQUENCE [LARGE SCALE GENOMIC DNA]</scope>
    <source>
        <strain evidence="2">GP69</strain>
    </source>
</reference>
<evidence type="ECO:0000259" key="1">
    <source>
        <dbReference type="Pfam" id="PF13472"/>
    </source>
</evidence>
<protein>
    <recommendedName>
        <fullName evidence="1">SGNH hydrolase-type esterase domain-containing protein</fullName>
    </recommendedName>
</protein>
<dbReference type="InterPro" id="IPR036514">
    <property type="entry name" value="SGNH_hydro_sf"/>
</dbReference>
<dbReference type="SUPFAM" id="SSF52266">
    <property type="entry name" value="SGNH hydrolase"/>
    <property type="match status" value="1"/>
</dbReference>
<keyword evidence="3" id="KW-1185">Reference proteome</keyword>
<evidence type="ECO:0000313" key="2">
    <source>
        <dbReference type="EMBL" id="SOY27329.1"/>
    </source>
</evidence>
<proteinExistence type="predicted"/>
<evidence type="ECO:0000313" key="3">
    <source>
        <dbReference type="Proteomes" id="UP000236311"/>
    </source>
</evidence>
<dbReference type="OrthoDB" id="2036493at2"/>
<gene>
    <name evidence="2" type="ORF">AMURIS_00033</name>
</gene>
<dbReference type="Gene3D" id="3.40.50.1110">
    <property type="entry name" value="SGNH hydrolase"/>
    <property type="match status" value="1"/>
</dbReference>
<dbReference type="Pfam" id="PF13472">
    <property type="entry name" value="Lipase_GDSL_2"/>
    <property type="match status" value="1"/>
</dbReference>
<dbReference type="EMBL" id="OFSM01000001">
    <property type="protein sequence ID" value="SOY27329.1"/>
    <property type="molecule type" value="Genomic_DNA"/>
</dbReference>